<feature type="region of interest" description="Disordered" evidence="1">
    <location>
        <begin position="176"/>
        <end position="217"/>
    </location>
</feature>
<keyword evidence="4" id="KW-1185">Reference proteome</keyword>
<feature type="compositionally biased region" description="Basic and acidic residues" evidence="1">
    <location>
        <begin position="202"/>
        <end position="217"/>
    </location>
</feature>
<dbReference type="AlphaFoldDB" id="A0A1I1PQN3"/>
<accession>A0A1I1PQN3</accession>
<dbReference type="EMBL" id="FOLM01000009">
    <property type="protein sequence ID" value="SFD09948.1"/>
    <property type="molecule type" value="Genomic_DNA"/>
</dbReference>
<evidence type="ECO:0000313" key="4">
    <source>
        <dbReference type="Proteomes" id="UP000199207"/>
    </source>
</evidence>
<sequence>MQGGQCGPGGLRGAGRVQVCGQVEFGAQRGEEALGGGFVGVGGPGGSGIRWWGCRRCSMRCGQAGWRPVWARRCKSGCRCGRRLRGEAGQGEGAGGRAGMPVRSEGRIWTVAALTSGQVRLVDEDGAVMAMLLSLLFAGSGVRGDGRARGGADAAAGVAGVAAGFGAGAGAGPGAACAGGGDRSARPSARTGNWLPGLGTPRRHDDAGPPSRWGDRGRRTRLVERAAHVRRGKVAGGCVPSGGGSAVLLLRDTAGRVLRRQPLGTCGAGAPLVLDAGAGRTGCRAPGGVL</sequence>
<protein>
    <submittedName>
        <fullName evidence="3">Uncharacterized protein</fullName>
    </submittedName>
</protein>
<name>A0A1I1PQN3_9ACTN</name>
<dbReference type="EMBL" id="FOLM01000007">
    <property type="protein sequence ID" value="SFC87546.1"/>
    <property type="molecule type" value="Genomic_DNA"/>
</dbReference>
<evidence type="ECO:0000313" key="2">
    <source>
        <dbReference type="EMBL" id="SFC87546.1"/>
    </source>
</evidence>
<gene>
    <name evidence="2" type="ORF">SAMN05421773_1077</name>
    <name evidence="3" type="ORF">SAMN05421773_109228</name>
</gene>
<evidence type="ECO:0000256" key="1">
    <source>
        <dbReference type="SAM" id="MobiDB-lite"/>
    </source>
</evidence>
<proteinExistence type="predicted"/>
<evidence type="ECO:0000313" key="3">
    <source>
        <dbReference type="EMBL" id="SFD09948.1"/>
    </source>
</evidence>
<organism evidence="3 4">
    <name type="scientific">Streptomyces aidingensis</name>
    <dbReference type="NCBI Taxonomy" id="910347"/>
    <lineage>
        <taxon>Bacteria</taxon>
        <taxon>Bacillati</taxon>
        <taxon>Actinomycetota</taxon>
        <taxon>Actinomycetes</taxon>
        <taxon>Kitasatosporales</taxon>
        <taxon>Streptomycetaceae</taxon>
        <taxon>Streptomyces</taxon>
    </lineage>
</organism>
<dbReference type="Proteomes" id="UP000199207">
    <property type="component" value="Unassembled WGS sequence"/>
</dbReference>
<reference evidence="3 4" key="1">
    <citation type="submission" date="2016-10" db="EMBL/GenBank/DDBJ databases">
        <authorList>
            <person name="de Groot N.N."/>
        </authorList>
    </citation>
    <scope>NUCLEOTIDE SEQUENCE [LARGE SCALE GENOMIC DNA]</scope>
    <source>
        <strain evidence="3 4">CGMCC 4.5739</strain>
    </source>
</reference>